<gene>
    <name evidence="2" type="ORF">SVUK_LOCUS17691</name>
</gene>
<organism evidence="2 3">
    <name type="scientific">Strongylus vulgaris</name>
    <name type="common">Blood worm</name>
    <dbReference type="NCBI Taxonomy" id="40348"/>
    <lineage>
        <taxon>Eukaryota</taxon>
        <taxon>Metazoa</taxon>
        <taxon>Ecdysozoa</taxon>
        <taxon>Nematoda</taxon>
        <taxon>Chromadorea</taxon>
        <taxon>Rhabditida</taxon>
        <taxon>Rhabditina</taxon>
        <taxon>Rhabditomorpha</taxon>
        <taxon>Strongyloidea</taxon>
        <taxon>Strongylidae</taxon>
        <taxon>Strongylus</taxon>
    </lineage>
</organism>
<evidence type="ECO:0000313" key="2">
    <source>
        <dbReference type="EMBL" id="VDM82693.1"/>
    </source>
</evidence>
<sequence>MQIGRRLLNEASTGGPRRASGAASGEDDQGLNGNKEIRKCLAINLTETQK</sequence>
<keyword evidence="3" id="KW-1185">Reference proteome</keyword>
<evidence type="ECO:0000256" key="1">
    <source>
        <dbReference type="SAM" id="MobiDB-lite"/>
    </source>
</evidence>
<feature type="region of interest" description="Disordered" evidence="1">
    <location>
        <begin position="1"/>
        <end position="33"/>
    </location>
</feature>
<reference evidence="2 3" key="1">
    <citation type="submission" date="2018-11" db="EMBL/GenBank/DDBJ databases">
        <authorList>
            <consortium name="Pathogen Informatics"/>
        </authorList>
    </citation>
    <scope>NUCLEOTIDE SEQUENCE [LARGE SCALE GENOMIC DNA]</scope>
</reference>
<evidence type="ECO:0000313" key="3">
    <source>
        <dbReference type="Proteomes" id="UP000270094"/>
    </source>
</evidence>
<dbReference type="AlphaFoldDB" id="A0A3P7JP99"/>
<feature type="compositionally biased region" description="Low complexity" evidence="1">
    <location>
        <begin position="11"/>
        <end position="24"/>
    </location>
</feature>
<accession>A0A3P7JP99</accession>
<name>A0A3P7JP99_STRVU</name>
<dbReference type="EMBL" id="UYYB01118883">
    <property type="protein sequence ID" value="VDM82693.1"/>
    <property type="molecule type" value="Genomic_DNA"/>
</dbReference>
<dbReference type="Proteomes" id="UP000270094">
    <property type="component" value="Unassembled WGS sequence"/>
</dbReference>
<proteinExistence type="predicted"/>
<protein>
    <submittedName>
        <fullName evidence="2">Uncharacterized protein</fullName>
    </submittedName>
</protein>